<evidence type="ECO:0000259" key="3">
    <source>
        <dbReference type="PROSITE" id="PS50089"/>
    </source>
</evidence>
<comment type="caution">
    <text evidence="4">The sequence shown here is derived from an EMBL/GenBank/DDBJ whole genome shotgun (WGS) entry which is preliminary data.</text>
</comment>
<dbReference type="SUPFAM" id="SSF57850">
    <property type="entry name" value="RING/U-box"/>
    <property type="match status" value="1"/>
</dbReference>
<sequence length="894" mass="101163">MGIAGLHNVSVLENSFLRESQSQASRRRETGSTRASSLLQMWRELEDEHVVSHAEERTNERMLQQRSDEISMTDLSDGQHSEHSGVTEDVSENEFGQWPPDRFGSQNGNEDSSSFNCEQSPDLGAVERERVRQIFQEWMNNGGNELTSNVSHRHNSSRAQWLGETEQERVRIIREWVQMNSQQRGACMDSRGEQAADAGGQIERVLDGLVVNHDEGQTEHVHRGIRKLCGRQALLDMLKKAEREREIEIQVLLEHRAVSNFAHRNRIQSLLRGRFLRNNRMVEGDRSTSIAATELGLLRQKQTVSGLREGFFSRLESSGSGPASSNHSDASSNADSNGNRNEQNRVNNTHSTIDGLNDRSECENEETDYQRSLVGTTDLEVGTEDVSLQATSARVEEWQEQVFESVVSNWQWLSSAEPIASRCDLGQVLDGDGQESLSNASSSETLQNEAGKLSSLQESGEASYEHSLQDGEGNQTYGLINVVENVETILVDYTDGQEPASQAEQWQEEDQENQDAEWQEPSVGYVVLMDGGNEEAFDLHHEDGESEDRGYDHMQEALGTQHEDGGLHDTRQNWSEGSYNQQPATVRRMDTFYFPDDDNVQNTELRELLSRRSVSTLLRSGFRESLDQLIQSYVERQNQGSTGWDLNEAAPTPESLERGIEQESRDQNEGQSPTAITSPRIQSTRPLWDQFSHNYNWQPHGVHQRFGIEWEIINDLRVDMTRLQQRMNNMQMMLEACMDMQLELQRSIIQEVSAALNRSAGLQDMIDDNLPKDASSNWDNVRKGICCMCCEGNIDSLLYRCGHMCACSKCAGELVQGGGKCPMCRAPVVEGRVRTWFPGLSVGSIMSWNFLTMQFVLRFNPLTMISGLRKDISHCYDVVPIMTFNKKLKLRFLQ</sequence>
<feature type="region of interest" description="Disordered" evidence="2">
    <location>
        <begin position="315"/>
        <end position="378"/>
    </location>
</feature>
<keyword evidence="1" id="KW-0862">Zinc</keyword>
<feature type="compositionally biased region" description="Acidic residues" evidence="2">
    <location>
        <begin position="506"/>
        <end position="518"/>
    </location>
</feature>
<evidence type="ECO:0000256" key="2">
    <source>
        <dbReference type="SAM" id="MobiDB-lite"/>
    </source>
</evidence>
<accession>A0ABR2EKB8</accession>
<evidence type="ECO:0000256" key="1">
    <source>
        <dbReference type="PROSITE-ProRule" id="PRU00175"/>
    </source>
</evidence>
<proteinExistence type="predicted"/>
<evidence type="ECO:0000313" key="5">
    <source>
        <dbReference type="Proteomes" id="UP001472677"/>
    </source>
</evidence>
<gene>
    <name evidence="4" type="ORF">V6N12_010514</name>
</gene>
<reference evidence="4 5" key="1">
    <citation type="journal article" date="2024" name="G3 (Bethesda)">
        <title>Genome assembly of Hibiscus sabdariffa L. provides insights into metabolisms of medicinal natural products.</title>
        <authorList>
            <person name="Kim T."/>
        </authorList>
    </citation>
    <scope>NUCLEOTIDE SEQUENCE [LARGE SCALE GENOMIC DNA]</scope>
    <source>
        <strain evidence="4">TK-2024</strain>
        <tissue evidence="4">Old leaves</tissue>
    </source>
</reference>
<dbReference type="CDD" id="cd16647">
    <property type="entry name" value="mRING-HC-C3HC5_NEU1"/>
    <property type="match status" value="1"/>
</dbReference>
<keyword evidence="1" id="KW-0479">Metal-binding</keyword>
<feature type="region of interest" description="Disordered" evidence="2">
    <location>
        <begin position="72"/>
        <end position="123"/>
    </location>
</feature>
<dbReference type="InterPro" id="IPR001841">
    <property type="entry name" value="Znf_RING"/>
</dbReference>
<feature type="region of interest" description="Disordered" evidence="2">
    <location>
        <begin position="433"/>
        <end position="473"/>
    </location>
</feature>
<dbReference type="Pfam" id="PF13920">
    <property type="entry name" value="zf-C3HC4_3"/>
    <property type="match status" value="1"/>
</dbReference>
<feature type="compositionally biased region" description="Polar residues" evidence="2">
    <location>
        <begin position="435"/>
        <end position="460"/>
    </location>
</feature>
<evidence type="ECO:0000313" key="4">
    <source>
        <dbReference type="EMBL" id="KAK8562436.1"/>
    </source>
</evidence>
<feature type="compositionally biased region" description="Polar residues" evidence="2">
    <location>
        <begin position="669"/>
        <end position="682"/>
    </location>
</feature>
<dbReference type="InterPro" id="IPR013083">
    <property type="entry name" value="Znf_RING/FYVE/PHD"/>
</dbReference>
<dbReference type="EMBL" id="JBBPBM010000012">
    <property type="protein sequence ID" value="KAK8562436.1"/>
    <property type="molecule type" value="Genomic_DNA"/>
</dbReference>
<feature type="compositionally biased region" description="Basic and acidic residues" evidence="2">
    <location>
        <begin position="655"/>
        <end position="668"/>
    </location>
</feature>
<feature type="compositionally biased region" description="Polar residues" evidence="2">
    <location>
        <begin position="104"/>
        <end position="119"/>
    </location>
</feature>
<keyword evidence="5" id="KW-1185">Reference proteome</keyword>
<dbReference type="Gene3D" id="3.30.40.10">
    <property type="entry name" value="Zinc/RING finger domain, C3HC4 (zinc finger)"/>
    <property type="match status" value="1"/>
</dbReference>
<feature type="compositionally biased region" description="Low complexity" evidence="2">
    <location>
        <begin position="315"/>
        <end position="348"/>
    </location>
</feature>
<protein>
    <recommendedName>
        <fullName evidence="3">RING-type domain-containing protein</fullName>
    </recommendedName>
</protein>
<name>A0ABR2EKB8_9ROSI</name>
<feature type="region of interest" description="Disordered" evidence="2">
    <location>
        <begin position="641"/>
        <end position="682"/>
    </location>
</feature>
<feature type="compositionally biased region" description="Basic and acidic residues" evidence="2">
    <location>
        <begin position="77"/>
        <end position="86"/>
    </location>
</feature>
<dbReference type="PANTHER" id="PTHR46519:SF3">
    <property type="entry name" value="RING_U-BOX SUPERFAMILY PROTEIN"/>
    <property type="match status" value="1"/>
</dbReference>
<keyword evidence="1" id="KW-0863">Zinc-finger</keyword>
<feature type="domain" description="RING-type" evidence="3">
    <location>
        <begin position="786"/>
        <end position="825"/>
    </location>
</feature>
<dbReference type="Proteomes" id="UP001472677">
    <property type="component" value="Unassembled WGS sequence"/>
</dbReference>
<feature type="region of interest" description="Disordered" evidence="2">
    <location>
        <begin position="497"/>
        <end position="518"/>
    </location>
</feature>
<dbReference type="PROSITE" id="PS50089">
    <property type="entry name" value="ZF_RING_2"/>
    <property type="match status" value="1"/>
</dbReference>
<dbReference type="PANTHER" id="PTHR46519">
    <property type="entry name" value="RING/U-BOX SUPERFAMILY PROTEIN"/>
    <property type="match status" value="1"/>
</dbReference>
<organism evidence="4 5">
    <name type="scientific">Hibiscus sabdariffa</name>
    <name type="common">roselle</name>
    <dbReference type="NCBI Taxonomy" id="183260"/>
    <lineage>
        <taxon>Eukaryota</taxon>
        <taxon>Viridiplantae</taxon>
        <taxon>Streptophyta</taxon>
        <taxon>Embryophyta</taxon>
        <taxon>Tracheophyta</taxon>
        <taxon>Spermatophyta</taxon>
        <taxon>Magnoliopsida</taxon>
        <taxon>eudicotyledons</taxon>
        <taxon>Gunneridae</taxon>
        <taxon>Pentapetalae</taxon>
        <taxon>rosids</taxon>
        <taxon>malvids</taxon>
        <taxon>Malvales</taxon>
        <taxon>Malvaceae</taxon>
        <taxon>Malvoideae</taxon>
        <taxon>Hibiscus</taxon>
    </lineage>
</organism>